<evidence type="ECO:0000256" key="1">
    <source>
        <dbReference type="ARBA" id="ARBA00022723"/>
    </source>
</evidence>
<dbReference type="Gene3D" id="3.30.40.10">
    <property type="entry name" value="Zinc/RING finger domain, C3HC4 (zinc finger)"/>
    <property type="match status" value="1"/>
</dbReference>
<proteinExistence type="predicted"/>
<protein>
    <recommendedName>
        <fullName evidence="5">RING-type domain-containing protein</fullName>
    </recommendedName>
</protein>
<dbReference type="PANTHER" id="PTHR15710">
    <property type="entry name" value="E3 UBIQUITIN-PROTEIN LIGASE PRAJA"/>
    <property type="match status" value="1"/>
</dbReference>
<feature type="domain" description="RING-type" evidence="5">
    <location>
        <begin position="89"/>
        <end position="130"/>
    </location>
</feature>
<dbReference type="GO" id="GO:0061630">
    <property type="term" value="F:ubiquitin protein ligase activity"/>
    <property type="evidence" value="ECO:0007669"/>
    <property type="project" value="TreeGrafter"/>
</dbReference>
<dbReference type="PANTHER" id="PTHR15710:SF217">
    <property type="entry name" value="E3 UBIQUITIN-PROTEIN LIGASE RDUF2"/>
    <property type="match status" value="1"/>
</dbReference>
<evidence type="ECO:0000313" key="7">
    <source>
        <dbReference type="Proteomes" id="UP001230188"/>
    </source>
</evidence>
<evidence type="ECO:0000313" key="6">
    <source>
        <dbReference type="EMBL" id="KAJ8599414.1"/>
    </source>
</evidence>
<gene>
    <name evidence="6" type="ORF">CTAYLR_007982</name>
</gene>
<keyword evidence="3" id="KW-0862">Zinc</keyword>
<evidence type="ECO:0000256" key="2">
    <source>
        <dbReference type="ARBA" id="ARBA00022771"/>
    </source>
</evidence>
<keyword evidence="2 4" id="KW-0863">Zinc-finger</keyword>
<dbReference type="InterPro" id="IPR001841">
    <property type="entry name" value="Znf_RING"/>
</dbReference>
<dbReference type="GO" id="GO:0016567">
    <property type="term" value="P:protein ubiquitination"/>
    <property type="evidence" value="ECO:0007669"/>
    <property type="project" value="TreeGrafter"/>
</dbReference>
<accession>A0AAD7XII2</accession>
<evidence type="ECO:0000256" key="3">
    <source>
        <dbReference type="ARBA" id="ARBA00022833"/>
    </source>
</evidence>
<evidence type="ECO:0000259" key="5">
    <source>
        <dbReference type="PROSITE" id="PS50089"/>
    </source>
</evidence>
<comment type="caution">
    <text evidence="6">The sequence shown here is derived from an EMBL/GenBank/DDBJ whole genome shotgun (WGS) entry which is preliminary data.</text>
</comment>
<dbReference type="AlphaFoldDB" id="A0AAD7XII2"/>
<reference evidence="6" key="1">
    <citation type="submission" date="2023-01" db="EMBL/GenBank/DDBJ databases">
        <title>Metagenome sequencing of chrysophaentin producing Chrysophaeum taylorii.</title>
        <authorList>
            <person name="Davison J."/>
            <person name="Bewley C."/>
        </authorList>
    </citation>
    <scope>NUCLEOTIDE SEQUENCE</scope>
    <source>
        <strain evidence="6">NIES-1699</strain>
    </source>
</reference>
<dbReference type="CDD" id="cd16454">
    <property type="entry name" value="RING-H2_PA-TM-RING"/>
    <property type="match status" value="1"/>
</dbReference>
<dbReference type="SMART" id="SM00184">
    <property type="entry name" value="RING"/>
    <property type="match status" value="1"/>
</dbReference>
<dbReference type="PROSITE" id="PS50089">
    <property type="entry name" value="ZF_RING_2"/>
    <property type="match status" value="1"/>
</dbReference>
<keyword evidence="1" id="KW-0479">Metal-binding</keyword>
<sequence length="358" mass="39691">MNFQFVGSGRPVSEFAQAAYAEAIQAELANAMGGSENVFAAFPQMRGGGGDESWSEEKGAPPIAKRCLSELPMVRISEEDLVQDGNDFCCVCLDPQRVGDVALKLPCGHLYHRECAVDWLQKHCTCPNCRYELESDEPAFERGRSKRMRERRPRYRRRDLERRSARDLRALLRDHGLSLAGLCEKRELIDALVASGSVQIIPEPVLELACDANALATLWTTKQLKELMLHAGVDSSRCVEKDELVKAILASARVAPAPTHADDDQRSAASAAALAKIRLEDLRRRADLMMDYEPPTKKKLSRADIDAMSVASLKAELAKRGLEHELRGCPDKDHMRRVLARCVNGSSPATDSEQLHSD</sequence>
<dbReference type="GO" id="GO:0005737">
    <property type="term" value="C:cytoplasm"/>
    <property type="evidence" value="ECO:0007669"/>
    <property type="project" value="TreeGrafter"/>
</dbReference>
<dbReference type="Pfam" id="PF13639">
    <property type="entry name" value="zf-RING_2"/>
    <property type="match status" value="1"/>
</dbReference>
<dbReference type="GO" id="GO:0008270">
    <property type="term" value="F:zinc ion binding"/>
    <property type="evidence" value="ECO:0007669"/>
    <property type="project" value="UniProtKB-KW"/>
</dbReference>
<name>A0AAD7XII2_9STRA</name>
<dbReference type="EMBL" id="JAQMWT010000565">
    <property type="protein sequence ID" value="KAJ8599414.1"/>
    <property type="molecule type" value="Genomic_DNA"/>
</dbReference>
<organism evidence="6 7">
    <name type="scientific">Chrysophaeum taylorii</name>
    <dbReference type="NCBI Taxonomy" id="2483200"/>
    <lineage>
        <taxon>Eukaryota</taxon>
        <taxon>Sar</taxon>
        <taxon>Stramenopiles</taxon>
        <taxon>Ochrophyta</taxon>
        <taxon>Pelagophyceae</taxon>
        <taxon>Pelagomonadales</taxon>
        <taxon>Pelagomonadaceae</taxon>
        <taxon>Chrysophaeum</taxon>
    </lineage>
</organism>
<dbReference type="Proteomes" id="UP001230188">
    <property type="component" value="Unassembled WGS sequence"/>
</dbReference>
<dbReference type="SUPFAM" id="SSF57850">
    <property type="entry name" value="RING/U-box"/>
    <property type="match status" value="1"/>
</dbReference>
<evidence type="ECO:0000256" key="4">
    <source>
        <dbReference type="PROSITE-ProRule" id="PRU00175"/>
    </source>
</evidence>
<dbReference type="InterPro" id="IPR013083">
    <property type="entry name" value="Znf_RING/FYVE/PHD"/>
</dbReference>
<keyword evidence="7" id="KW-1185">Reference proteome</keyword>